<gene>
    <name evidence="2" type="ORF">NCTC11391_01875</name>
</gene>
<organism evidence="2 3">
    <name type="scientific">Streptococcus downei MFe28</name>
    <dbReference type="NCBI Taxonomy" id="764290"/>
    <lineage>
        <taxon>Bacteria</taxon>
        <taxon>Bacillati</taxon>
        <taxon>Bacillota</taxon>
        <taxon>Bacilli</taxon>
        <taxon>Lactobacillales</taxon>
        <taxon>Streptococcaceae</taxon>
        <taxon>Streptococcus</taxon>
    </lineage>
</organism>
<evidence type="ECO:0000256" key="1">
    <source>
        <dbReference type="ARBA" id="ARBA00005437"/>
    </source>
</evidence>
<comment type="similarity">
    <text evidence="1">Belongs to the LOR family.</text>
</comment>
<dbReference type="InterPro" id="IPR038595">
    <property type="entry name" value="LOR_sf"/>
</dbReference>
<dbReference type="AlphaFoldDB" id="A0A380JFD9"/>
<protein>
    <submittedName>
        <fullName evidence="2">Protein of uncharacterized function (DUF567)</fullName>
    </submittedName>
</protein>
<evidence type="ECO:0000313" key="3">
    <source>
        <dbReference type="Proteomes" id="UP000254082"/>
    </source>
</evidence>
<keyword evidence="3" id="KW-1185">Reference proteome</keyword>
<dbReference type="SUPFAM" id="SSF54518">
    <property type="entry name" value="Tubby C-terminal domain-like"/>
    <property type="match status" value="1"/>
</dbReference>
<proteinExistence type="inferred from homology"/>
<reference evidence="2 3" key="1">
    <citation type="submission" date="2018-06" db="EMBL/GenBank/DDBJ databases">
        <authorList>
            <consortium name="Pathogen Informatics"/>
            <person name="Doyle S."/>
        </authorList>
    </citation>
    <scope>NUCLEOTIDE SEQUENCE [LARGE SCALE GENOMIC DNA]</scope>
    <source>
        <strain evidence="3">NCTC 11391</strain>
    </source>
</reference>
<dbReference type="EMBL" id="UHFA01000002">
    <property type="protein sequence ID" value="SUN37021.1"/>
    <property type="molecule type" value="Genomic_DNA"/>
</dbReference>
<dbReference type="RefSeq" id="WP_002997128.1">
    <property type="nucleotide sequence ID" value="NZ_UHFA01000002.1"/>
</dbReference>
<sequence>MKTFKIKQKLFSLGGKFTISDELGLPCYQVEGSLFKIPKTFKIMDMQGNLVGQIDRQFFSLLPKFQVNLANGQSFTIKKDLTLIKPHYSIANLGMEVQGNFWDMNFQLYQNGQAIARIDQEWLKLTSTYNIQVFDDAYCDLVISLVIAIDYVKEQQGRASAASVN</sequence>
<evidence type="ECO:0000313" key="2">
    <source>
        <dbReference type="EMBL" id="SUN37021.1"/>
    </source>
</evidence>
<accession>A0A380JFD9</accession>
<dbReference type="Pfam" id="PF04525">
    <property type="entry name" value="LOR"/>
    <property type="match status" value="1"/>
</dbReference>
<dbReference type="InterPro" id="IPR007612">
    <property type="entry name" value="LOR"/>
</dbReference>
<name>A0A380JFD9_STRDO</name>
<dbReference type="Gene3D" id="2.40.160.200">
    <property type="entry name" value="LURP1-related"/>
    <property type="match status" value="1"/>
</dbReference>
<dbReference type="OrthoDB" id="652307at2"/>
<dbReference type="InterPro" id="IPR025659">
    <property type="entry name" value="Tubby-like_C"/>
</dbReference>
<dbReference type="Proteomes" id="UP000254082">
    <property type="component" value="Unassembled WGS sequence"/>
</dbReference>